<evidence type="ECO:0000256" key="7">
    <source>
        <dbReference type="ARBA" id="ARBA00023242"/>
    </source>
</evidence>
<name>A0A2S2PL40_SCHGA</name>
<accession>A0A2S2PL40</accession>
<evidence type="ECO:0000259" key="8">
    <source>
        <dbReference type="Pfam" id="PF09329"/>
    </source>
</evidence>
<dbReference type="Gene3D" id="2.40.50.140">
    <property type="entry name" value="Nucleic acid-binding proteins"/>
    <property type="match status" value="1"/>
</dbReference>
<evidence type="ECO:0000256" key="1">
    <source>
        <dbReference type="ARBA" id="ARBA00004123"/>
    </source>
</evidence>
<dbReference type="AlphaFoldDB" id="A0A2S2PL40"/>
<feature type="domain" description="Zinc finger Mcm10/DnaG-type" evidence="8">
    <location>
        <begin position="235"/>
        <end position="280"/>
    </location>
</feature>
<dbReference type="InterPro" id="IPR012340">
    <property type="entry name" value="NA-bd_OB-fold"/>
</dbReference>
<keyword evidence="4" id="KW-0479">Metal-binding</keyword>
<organism evidence="10">
    <name type="scientific">Schizaphis graminum</name>
    <name type="common">Green bug aphid</name>
    <dbReference type="NCBI Taxonomy" id="13262"/>
    <lineage>
        <taxon>Eukaryota</taxon>
        <taxon>Metazoa</taxon>
        <taxon>Ecdysozoa</taxon>
        <taxon>Arthropoda</taxon>
        <taxon>Hexapoda</taxon>
        <taxon>Insecta</taxon>
        <taxon>Pterygota</taxon>
        <taxon>Neoptera</taxon>
        <taxon>Paraneoptera</taxon>
        <taxon>Hemiptera</taxon>
        <taxon>Sternorrhyncha</taxon>
        <taxon>Aphidomorpha</taxon>
        <taxon>Aphidoidea</taxon>
        <taxon>Aphididae</taxon>
        <taxon>Aphidini</taxon>
        <taxon>Schizaphis</taxon>
    </lineage>
</organism>
<dbReference type="GO" id="GO:0043596">
    <property type="term" value="C:nuclear replication fork"/>
    <property type="evidence" value="ECO:0007669"/>
    <property type="project" value="TreeGrafter"/>
</dbReference>
<dbReference type="GO" id="GO:0008270">
    <property type="term" value="F:zinc ion binding"/>
    <property type="evidence" value="ECO:0007669"/>
    <property type="project" value="UniProtKB-KW"/>
</dbReference>
<dbReference type="InterPro" id="IPR040184">
    <property type="entry name" value="Mcm10"/>
</dbReference>
<evidence type="ECO:0000256" key="4">
    <source>
        <dbReference type="ARBA" id="ARBA00022723"/>
    </source>
</evidence>
<dbReference type="InterPro" id="IPR015408">
    <property type="entry name" value="Znf_Mcm10/DnaG"/>
</dbReference>
<comment type="subcellular location">
    <subcellularLocation>
        <location evidence="1">Nucleus</location>
    </subcellularLocation>
</comment>
<evidence type="ECO:0000256" key="5">
    <source>
        <dbReference type="ARBA" id="ARBA00022771"/>
    </source>
</evidence>
<evidence type="ECO:0000256" key="6">
    <source>
        <dbReference type="ARBA" id="ARBA00022833"/>
    </source>
</evidence>
<protein>
    <submittedName>
        <fullName evidence="10">Protein MCM10</fullName>
    </submittedName>
</protein>
<evidence type="ECO:0000256" key="2">
    <source>
        <dbReference type="ARBA" id="ARBA00009679"/>
    </source>
</evidence>
<feature type="domain" description="MCM10 OB-fold" evidence="9">
    <location>
        <begin position="107"/>
        <end position="232"/>
    </location>
</feature>
<proteinExistence type="inferred from homology"/>
<evidence type="ECO:0000313" key="10">
    <source>
        <dbReference type="EMBL" id="MBY30104.1"/>
    </source>
</evidence>
<keyword evidence="5" id="KW-0863">Zinc-finger</keyword>
<dbReference type="InterPro" id="IPR055065">
    <property type="entry name" value="OB_MCM10"/>
</dbReference>
<dbReference type="GO" id="GO:0003688">
    <property type="term" value="F:DNA replication origin binding"/>
    <property type="evidence" value="ECO:0007669"/>
    <property type="project" value="TreeGrafter"/>
</dbReference>
<sequence length="381" mass="42193">MNSDDEDLKALALFLDAELDAEVKNNPTTTQTNINLKEGVIKDNIEKGSKLAEKSGNTAVTFSDFFKSMKSKIVDLDELVVKCEPKKKSMSKIPKFGFDPAADPVFGLCMINPLLSSQTIQDRMIGKIPVPVSKVKNHLKSADNSDWVVAGVLVNKSLPKTSQKGSTFSIWKISDLKAGMSTVTIFLFGRSHADLWKTDIGFVVGILNPKEMDGKDKKDEVVLSINSGDQVMLWGRSKDYGTCKGIKKNGDKCDMFVNINNCDVCTFHVKREYIKHCSQRANIGNSRPTAAHSLRDKVLGKNEVFYGGQSFVSTKSNHSKLMKEDQVKLQRLNLAKKPALNPIETHTTPRTTIANRRATTIKGFVNDIKNNEISGSGKKKY</sequence>
<comment type="similarity">
    <text evidence="2">Belongs to the MCM10 family.</text>
</comment>
<dbReference type="Pfam" id="PF22379">
    <property type="entry name" value="OB_MCM10"/>
    <property type="match status" value="1"/>
</dbReference>
<dbReference type="PANTHER" id="PTHR13454:SF11">
    <property type="entry name" value="PROTEIN MCM10 HOMOLOG"/>
    <property type="match status" value="1"/>
</dbReference>
<dbReference type="GO" id="GO:0003697">
    <property type="term" value="F:single-stranded DNA binding"/>
    <property type="evidence" value="ECO:0007669"/>
    <property type="project" value="InterPro"/>
</dbReference>
<dbReference type="Pfam" id="PF09329">
    <property type="entry name" value="zf-primase"/>
    <property type="match status" value="1"/>
</dbReference>
<evidence type="ECO:0000256" key="3">
    <source>
        <dbReference type="ARBA" id="ARBA00022705"/>
    </source>
</evidence>
<evidence type="ECO:0000259" key="9">
    <source>
        <dbReference type="Pfam" id="PF22379"/>
    </source>
</evidence>
<dbReference type="EMBL" id="GGMR01017485">
    <property type="protein sequence ID" value="MBY30104.1"/>
    <property type="molecule type" value="Transcribed_RNA"/>
</dbReference>
<dbReference type="PANTHER" id="PTHR13454">
    <property type="entry name" value="PROTEIN MCM10 HOMOLOG"/>
    <property type="match status" value="1"/>
</dbReference>
<keyword evidence="3" id="KW-0235">DNA replication</keyword>
<keyword evidence="6" id="KW-0862">Zinc</keyword>
<keyword evidence="7" id="KW-0539">Nucleus</keyword>
<gene>
    <name evidence="10" type="primary">Mcm10_2</name>
    <name evidence="10" type="ORF">g.109173</name>
</gene>
<dbReference type="GO" id="GO:0006270">
    <property type="term" value="P:DNA replication initiation"/>
    <property type="evidence" value="ECO:0007669"/>
    <property type="project" value="InterPro"/>
</dbReference>
<reference evidence="10" key="1">
    <citation type="submission" date="2018-04" db="EMBL/GenBank/DDBJ databases">
        <title>Transcriptome of Schizaphis graminum biotype I.</title>
        <authorList>
            <person name="Scully E.D."/>
            <person name="Geib S.M."/>
            <person name="Palmer N.A."/>
            <person name="Koch K."/>
            <person name="Bradshaw J."/>
            <person name="Heng-Moss T."/>
            <person name="Sarath G."/>
        </authorList>
    </citation>
    <scope>NUCLEOTIDE SEQUENCE</scope>
</reference>